<dbReference type="AlphaFoldDB" id="A0A9P6B8S5"/>
<evidence type="ECO:0000313" key="6">
    <source>
        <dbReference type="EMBL" id="KAF9519635.1"/>
    </source>
</evidence>
<feature type="domain" description="GH16" evidence="5">
    <location>
        <begin position="52"/>
        <end position="293"/>
    </location>
</feature>
<dbReference type="PROSITE" id="PS51762">
    <property type="entry name" value="GH16_2"/>
    <property type="match status" value="1"/>
</dbReference>
<keyword evidence="2 6" id="KW-0378">Hydrolase</keyword>
<dbReference type="GO" id="GO:0031505">
    <property type="term" value="P:fungal-type cell wall organization"/>
    <property type="evidence" value="ECO:0007669"/>
    <property type="project" value="TreeGrafter"/>
</dbReference>
<dbReference type="SUPFAM" id="SSF49899">
    <property type="entry name" value="Concanavalin A-like lectins/glucanases"/>
    <property type="match status" value="1"/>
</dbReference>
<protein>
    <submittedName>
        <fullName evidence="6">Glycoside hydrolase family 16 protein</fullName>
    </submittedName>
</protein>
<feature type="chain" id="PRO_5040305515" evidence="4">
    <location>
        <begin position="19"/>
        <end position="378"/>
    </location>
</feature>
<evidence type="ECO:0000256" key="4">
    <source>
        <dbReference type="SAM" id="SignalP"/>
    </source>
</evidence>
<gene>
    <name evidence="6" type="ORF">BS47DRAFT_1374972</name>
</gene>
<dbReference type="EMBL" id="MU128916">
    <property type="protein sequence ID" value="KAF9519635.1"/>
    <property type="molecule type" value="Genomic_DNA"/>
</dbReference>
<name>A0A9P6B8S5_9AGAM</name>
<organism evidence="6 7">
    <name type="scientific">Hydnum rufescens UP504</name>
    <dbReference type="NCBI Taxonomy" id="1448309"/>
    <lineage>
        <taxon>Eukaryota</taxon>
        <taxon>Fungi</taxon>
        <taxon>Dikarya</taxon>
        <taxon>Basidiomycota</taxon>
        <taxon>Agaricomycotina</taxon>
        <taxon>Agaricomycetes</taxon>
        <taxon>Cantharellales</taxon>
        <taxon>Hydnaceae</taxon>
        <taxon>Hydnum</taxon>
    </lineage>
</organism>
<keyword evidence="3" id="KW-0326">Glycosidase</keyword>
<dbReference type="PANTHER" id="PTHR10963">
    <property type="entry name" value="GLYCOSYL HYDROLASE-RELATED"/>
    <property type="match status" value="1"/>
</dbReference>
<keyword evidence="7" id="KW-1185">Reference proteome</keyword>
<dbReference type="GO" id="GO:0005975">
    <property type="term" value="P:carbohydrate metabolic process"/>
    <property type="evidence" value="ECO:0007669"/>
    <property type="project" value="InterPro"/>
</dbReference>
<dbReference type="InterPro" id="IPR050546">
    <property type="entry name" value="Glycosyl_Hydrlase_16"/>
</dbReference>
<dbReference type="GO" id="GO:0004553">
    <property type="term" value="F:hydrolase activity, hydrolyzing O-glycosyl compounds"/>
    <property type="evidence" value="ECO:0007669"/>
    <property type="project" value="InterPro"/>
</dbReference>
<evidence type="ECO:0000313" key="7">
    <source>
        <dbReference type="Proteomes" id="UP000886523"/>
    </source>
</evidence>
<dbReference type="InterPro" id="IPR000757">
    <property type="entry name" value="Beta-glucanase-like"/>
</dbReference>
<dbReference type="Pfam" id="PF00722">
    <property type="entry name" value="Glyco_hydro_16"/>
    <property type="match status" value="1"/>
</dbReference>
<accession>A0A9P6B8S5</accession>
<dbReference type="GO" id="GO:0016757">
    <property type="term" value="F:glycosyltransferase activity"/>
    <property type="evidence" value="ECO:0007669"/>
    <property type="project" value="TreeGrafter"/>
</dbReference>
<dbReference type="Proteomes" id="UP000886523">
    <property type="component" value="Unassembled WGS sequence"/>
</dbReference>
<sequence length="378" mass="40488">MLYLLLLAASLVPTSVFAQSCNATSLCGASAPCCSEYGFCGTGTYCLGGCNPIYSHSMTSCEPSPICQDKTASSFAFDIQYTFKDDSRIINSTLYNGNASAYDFTLDNGAIYNLNSSIGEVALLLTQTNGGTRLSTTRYIQYGKVTARLKTSKWAGVVTAFITMSDVKDEVDWEWPGANTTQAQSNFFWLGNVDYTSTNGQKDSISNDSYSNYHDYTINWQENQLEFSIDGVVVRSVKKTDTLDPSGVPEYPTTPARVQLSIWPAGINTSAPGTVQWAGGMIDWSDPDYTAAGGHFAVVINSLTVQCGSSSNTTVPNTPRSYVYSGNNTQGVPQAYISNATTILNSGAVASRLAVKSTTLWAGSLAASALALTMLFFA</sequence>
<evidence type="ECO:0000256" key="2">
    <source>
        <dbReference type="ARBA" id="ARBA00022801"/>
    </source>
</evidence>
<evidence type="ECO:0000256" key="1">
    <source>
        <dbReference type="ARBA" id="ARBA00022729"/>
    </source>
</evidence>
<dbReference type="GO" id="GO:0009277">
    <property type="term" value="C:fungal-type cell wall"/>
    <property type="evidence" value="ECO:0007669"/>
    <property type="project" value="TreeGrafter"/>
</dbReference>
<dbReference type="OrthoDB" id="4781at2759"/>
<dbReference type="InterPro" id="IPR018371">
    <property type="entry name" value="Chitin-binding_1_CS"/>
</dbReference>
<evidence type="ECO:0000256" key="3">
    <source>
        <dbReference type="ARBA" id="ARBA00023295"/>
    </source>
</evidence>
<evidence type="ECO:0000259" key="5">
    <source>
        <dbReference type="PROSITE" id="PS51762"/>
    </source>
</evidence>
<dbReference type="PANTHER" id="PTHR10963:SF22">
    <property type="entry name" value="GLYCOSIDASE CRH2-RELATED"/>
    <property type="match status" value="1"/>
</dbReference>
<dbReference type="Gene3D" id="2.60.120.200">
    <property type="match status" value="1"/>
</dbReference>
<proteinExistence type="predicted"/>
<dbReference type="GO" id="GO:0008061">
    <property type="term" value="F:chitin binding"/>
    <property type="evidence" value="ECO:0007669"/>
    <property type="project" value="InterPro"/>
</dbReference>
<comment type="caution">
    <text evidence="6">The sequence shown here is derived from an EMBL/GenBank/DDBJ whole genome shotgun (WGS) entry which is preliminary data.</text>
</comment>
<dbReference type="InterPro" id="IPR013320">
    <property type="entry name" value="ConA-like_dom_sf"/>
</dbReference>
<keyword evidence="1 4" id="KW-0732">Signal</keyword>
<reference evidence="6" key="1">
    <citation type="journal article" date="2020" name="Nat. Commun.">
        <title>Large-scale genome sequencing of mycorrhizal fungi provides insights into the early evolution of symbiotic traits.</title>
        <authorList>
            <person name="Miyauchi S."/>
            <person name="Kiss E."/>
            <person name="Kuo A."/>
            <person name="Drula E."/>
            <person name="Kohler A."/>
            <person name="Sanchez-Garcia M."/>
            <person name="Morin E."/>
            <person name="Andreopoulos B."/>
            <person name="Barry K.W."/>
            <person name="Bonito G."/>
            <person name="Buee M."/>
            <person name="Carver A."/>
            <person name="Chen C."/>
            <person name="Cichocki N."/>
            <person name="Clum A."/>
            <person name="Culley D."/>
            <person name="Crous P.W."/>
            <person name="Fauchery L."/>
            <person name="Girlanda M."/>
            <person name="Hayes R.D."/>
            <person name="Keri Z."/>
            <person name="LaButti K."/>
            <person name="Lipzen A."/>
            <person name="Lombard V."/>
            <person name="Magnuson J."/>
            <person name="Maillard F."/>
            <person name="Murat C."/>
            <person name="Nolan M."/>
            <person name="Ohm R.A."/>
            <person name="Pangilinan J."/>
            <person name="Pereira M.F."/>
            <person name="Perotto S."/>
            <person name="Peter M."/>
            <person name="Pfister S."/>
            <person name="Riley R."/>
            <person name="Sitrit Y."/>
            <person name="Stielow J.B."/>
            <person name="Szollosi G."/>
            <person name="Zifcakova L."/>
            <person name="Stursova M."/>
            <person name="Spatafora J.W."/>
            <person name="Tedersoo L."/>
            <person name="Vaario L.M."/>
            <person name="Yamada A."/>
            <person name="Yan M."/>
            <person name="Wang P."/>
            <person name="Xu J."/>
            <person name="Bruns T."/>
            <person name="Baldrian P."/>
            <person name="Vilgalys R."/>
            <person name="Dunand C."/>
            <person name="Henrissat B."/>
            <person name="Grigoriev I.V."/>
            <person name="Hibbett D."/>
            <person name="Nagy L.G."/>
            <person name="Martin F.M."/>
        </authorList>
    </citation>
    <scope>NUCLEOTIDE SEQUENCE</scope>
    <source>
        <strain evidence="6">UP504</strain>
    </source>
</reference>
<feature type="signal peptide" evidence="4">
    <location>
        <begin position="1"/>
        <end position="18"/>
    </location>
</feature>
<dbReference type="PROSITE" id="PS00026">
    <property type="entry name" value="CHIT_BIND_I_1"/>
    <property type="match status" value="1"/>
</dbReference>